<accession>A0A0E9U6I8</accession>
<proteinExistence type="predicted"/>
<reference evidence="1" key="1">
    <citation type="submission" date="2014-11" db="EMBL/GenBank/DDBJ databases">
        <authorList>
            <person name="Amaro Gonzalez C."/>
        </authorList>
    </citation>
    <scope>NUCLEOTIDE SEQUENCE</scope>
</reference>
<sequence length="33" mass="3909">MAVLPASLLFHREKIKSNQCNYRSDRIFQCLLL</sequence>
<organism evidence="1">
    <name type="scientific">Anguilla anguilla</name>
    <name type="common">European freshwater eel</name>
    <name type="synonym">Muraena anguilla</name>
    <dbReference type="NCBI Taxonomy" id="7936"/>
    <lineage>
        <taxon>Eukaryota</taxon>
        <taxon>Metazoa</taxon>
        <taxon>Chordata</taxon>
        <taxon>Craniata</taxon>
        <taxon>Vertebrata</taxon>
        <taxon>Euteleostomi</taxon>
        <taxon>Actinopterygii</taxon>
        <taxon>Neopterygii</taxon>
        <taxon>Teleostei</taxon>
        <taxon>Anguilliformes</taxon>
        <taxon>Anguillidae</taxon>
        <taxon>Anguilla</taxon>
    </lineage>
</organism>
<dbReference type="EMBL" id="GBXM01047235">
    <property type="protein sequence ID" value="JAH61342.1"/>
    <property type="molecule type" value="Transcribed_RNA"/>
</dbReference>
<name>A0A0E9U6I8_ANGAN</name>
<protein>
    <submittedName>
        <fullName evidence="1">Uncharacterized protein</fullName>
    </submittedName>
</protein>
<evidence type="ECO:0000313" key="1">
    <source>
        <dbReference type="EMBL" id="JAH61342.1"/>
    </source>
</evidence>
<dbReference type="AlphaFoldDB" id="A0A0E9U6I8"/>
<reference evidence="1" key="2">
    <citation type="journal article" date="2015" name="Fish Shellfish Immunol.">
        <title>Early steps in the European eel (Anguilla anguilla)-Vibrio vulnificus interaction in the gills: Role of the RtxA13 toxin.</title>
        <authorList>
            <person name="Callol A."/>
            <person name="Pajuelo D."/>
            <person name="Ebbesson L."/>
            <person name="Teles M."/>
            <person name="MacKenzie S."/>
            <person name="Amaro C."/>
        </authorList>
    </citation>
    <scope>NUCLEOTIDE SEQUENCE</scope>
</reference>